<proteinExistence type="predicted"/>
<reference evidence="2" key="2">
    <citation type="submission" date="2021-09" db="EMBL/GenBank/DDBJ databases">
        <authorList>
            <person name="Jia N."/>
            <person name="Wang J."/>
            <person name="Shi W."/>
            <person name="Du L."/>
            <person name="Sun Y."/>
            <person name="Zhan W."/>
            <person name="Jiang J."/>
            <person name="Wang Q."/>
            <person name="Zhang B."/>
            <person name="Ji P."/>
            <person name="Sakyi L.B."/>
            <person name="Cui X."/>
            <person name="Yuan T."/>
            <person name="Jiang B."/>
            <person name="Yang W."/>
            <person name="Lam T.T.-Y."/>
            <person name="Chang Q."/>
            <person name="Ding S."/>
            <person name="Wang X."/>
            <person name="Zhu J."/>
            <person name="Ruan X."/>
            <person name="Zhao L."/>
            <person name="Wei J."/>
            <person name="Que T."/>
            <person name="Du C."/>
            <person name="Cheng J."/>
            <person name="Dai P."/>
            <person name="Han X."/>
            <person name="Huang E."/>
            <person name="Gao Y."/>
            <person name="Liu J."/>
            <person name="Shao H."/>
            <person name="Ye R."/>
            <person name="Li L."/>
            <person name="Wei W."/>
            <person name="Wang X."/>
            <person name="Wang C."/>
            <person name="Huo Q."/>
            <person name="Li W."/>
            <person name="Guo W."/>
            <person name="Chen H."/>
            <person name="Chen S."/>
            <person name="Zhou L."/>
            <person name="Zhou L."/>
            <person name="Ni X."/>
            <person name="Tian J."/>
            <person name="Zhou Y."/>
            <person name="Sheng Y."/>
            <person name="Liu T."/>
            <person name="Pan Y."/>
            <person name="Xia L."/>
            <person name="Li J."/>
            <person name="Zhao F."/>
            <person name="Cao W."/>
        </authorList>
    </citation>
    <scope>NUCLEOTIDE SEQUENCE</scope>
    <source>
        <strain evidence="2">Rsan-2018</strain>
        <tissue evidence="2">Larvae</tissue>
    </source>
</reference>
<comment type="caution">
    <text evidence="2">The sequence shown here is derived from an EMBL/GenBank/DDBJ whole genome shotgun (WGS) entry which is preliminary data.</text>
</comment>
<dbReference type="VEuPathDB" id="VectorBase:RSAN_051870"/>
<dbReference type="SUPFAM" id="SSF55486">
    <property type="entry name" value="Metalloproteases ('zincins'), catalytic domain"/>
    <property type="match status" value="1"/>
</dbReference>
<dbReference type="Proteomes" id="UP000821837">
    <property type="component" value="Unassembled WGS sequence"/>
</dbReference>
<dbReference type="GO" id="GO:0008237">
    <property type="term" value="F:metallopeptidase activity"/>
    <property type="evidence" value="ECO:0007669"/>
    <property type="project" value="InterPro"/>
</dbReference>
<evidence type="ECO:0000256" key="1">
    <source>
        <dbReference type="SAM" id="MobiDB-lite"/>
    </source>
</evidence>
<feature type="region of interest" description="Disordered" evidence="1">
    <location>
        <begin position="173"/>
        <end position="193"/>
    </location>
</feature>
<sequence length="238" mass="26390">MAQAIWGCEGLAERSYEGKLAPKDYKNPNAVVRKQLSPQKVALIIGSIIHFKWFHLEKIFAWESTELGRILRMPGNTAGRVNTQNFDVGGVRAWVCSINFGSFGYLVAHEMLRSIMFSGSVIDVDGSLRNWHLRDTSAKFRILVNCFESMLRRTITSELTKRVAVHAEGAEDTAGSCDDAAPKDDEGRKHVSEEEYAEVVVEIVEAVGCQYGGEEADKSALRGPRGGAQGWRRARWGG</sequence>
<organism evidence="2 3">
    <name type="scientific">Rhipicephalus sanguineus</name>
    <name type="common">Brown dog tick</name>
    <name type="synonym">Ixodes sanguineus</name>
    <dbReference type="NCBI Taxonomy" id="34632"/>
    <lineage>
        <taxon>Eukaryota</taxon>
        <taxon>Metazoa</taxon>
        <taxon>Ecdysozoa</taxon>
        <taxon>Arthropoda</taxon>
        <taxon>Chelicerata</taxon>
        <taxon>Arachnida</taxon>
        <taxon>Acari</taxon>
        <taxon>Parasitiformes</taxon>
        <taxon>Ixodida</taxon>
        <taxon>Ixodoidea</taxon>
        <taxon>Ixodidae</taxon>
        <taxon>Rhipicephalinae</taxon>
        <taxon>Rhipicephalus</taxon>
        <taxon>Rhipicephalus</taxon>
    </lineage>
</organism>
<dbReference type="Gene3D" id="3.40.390.10">
    <property type="entry name" value="Collagenase (Catalytic Domain)"/>
    <property type="match status" value="1"/>
</dbReference>
<dbReference type="EMBL" id="JABSTV010001250">
    <property type="protein sequence ID" value="KAH7955551.1"/>
    <property type="molecule type" value="Genomic_DNA"/>
</dbReference>
<keyword evidence="3" id="KW-1185">Reference proteome</keyword>
<dbReference type="InterPro" id="IPR024079">
    <property type="entry name" value="MetalloPept_cat_dom_sf"/>
</dbReference>
<protein>
    <submittedName>
        <fullName evidence="2">Uncharacterized protein</fullName>
    </submittedName>
</protein>
<name>A0A9D4SW06_RHISA</name>
<feature type="compositionally biased region" description="Basic and acidic residues" evidence="1">
    <location>
        <begin position="180"/>
        <end position="193"/>
    </location>
</feature>
<dbReference type="AlphaFoldDB" id="A0A9D4SW06"/>
<evidence type="ECO:0000313" key="3">
    <source>
        <dbReference type="Proteomes" id="UP000821837"/>
    </source>
</evidence>
<reference evidence="2" key="1">
    <citation type="journal article" date="2020" name="Cell">
        <title>Large-Scale Comparative Analyses of Tick Genomes Elucidate Their Genetic Diversity and Vector Capacities.</title>
        <authorList>
            <consortium name="Tick Genome and Microbiome Consortium (TIGMIC)"/>
            <person name="Jia N."/>
            <person name="Wang J."/>
            <person name="Shi W."/>
            <person name="Du L."/>
            <person name="Sun Y."/>
            <person name="Zhan W."/>
            <person name="Jiang J.F."/>
            <person name="Wang Q."/>
            <person name="Zhang B."/>
            <person name="Ji P."/>
            <person name="Bell-Sakyi L."/>
            <person name="Cui X.M."/>
            <person name="Yuan T.T."/>
            <person name="Jiang B.G."/>
            <person name="Yang W.F."/>
            <person name="Lam T.T."/>
            <person name="Chang Q.C."/>
            <person name="Ding S.J."/>
            <person name="Wang X.J."/>
            <person name="Zhu J.G."/>
            <person name="Ruan X.D."/>
            <person name="Zhao L."/>
            <person name="Wei J.T."/>
            <person name="Ye R.Z."/>
            <person name="Que T.C."/>
            <person name="Du C.H."/>
            <person name="Zhou Y.H."/>
            <person name="Cheng J.X."/>
            <person name="Dai P.F."/>
            <person name="Guo W.B."/>
            <person name="Han X.H."/>
            <person name="Huang E.J."/>
            <person name="Li L.F."/>
            <person name="Wei W."/>
            <person name="Gao Y.C."/>
            <person name="Liu J.Z."/>
            <person name="Shao H.Z."/>
            <person name="Wang X."/>
            <person name="Wang C.C."/>
            <person name="Yang T.C."/>
            <person name="Huo Q.B."/>
            <person name="Li W."/>
            <person name="Chen H.Y."/>
            <person name="Chen S.E."/>
            <person name="Zhou L.G."/>
            <person name="Ni X.B."/>
            <person name="Tian J.H."/>
            <person name="Sheng Y."/>
            <person name="Liu T."/>
            <person name="Pan Y.S."/>
            <person name="Xia L.Y."/>
            <person name="Li J."/>
            <person name="Zhao F."/>
            <person name="Cao W.C."/>
        </authorList>
    </citation>
    <scope>NUCLEOTIDE SEQUENCE</scope>
    <source>
        <strain evidence="2">Rsan-2018</strain>
    </source>
</reference>
<evidence type="ECO:0000313" key="2">
    <source>
        <dbReference type="EMBL" id="KAH7955551.1"/>
    </source>
</evidence>
<accession>A0A9D4SW06</accession>
<dbReference type="VEuPathDB" id="VectorBase:RSAN_047477"/>
<gene>
    <name evidence="2" type="ORF">HPB52_001247</name>
</gene>
<feature type="region of interest" description="Disordered" evidence="1">
    <location>
        <begin position="215"/>
        <end position="238"/>
    </location>
</feature>